<evidence type="ECO:0000313" key="6">
    <source>
        <dbReference type="EMBL" id="PRB83275.1"/>
    </source>
</evidence>
<evidence type="ECO:0000313" key="8">
    <source>
        <dbReference type="Proteomes" id="UP000238325"/>
    </source>
</evidence>
<name>A0A2S9CRZ2_CHRCI</name>
<dbReference type="GO" id="GO:0009055">
    <property type="term" value="F:electron transfer activity"/>
    <property type="evidence" value="ECO:0007669"/>
    <property type="project" value="InterPro"/>
</dbReference>
<dbReference type="Pfam" id="PF14376">
    <property type="entry name" value="Haem_bd"/>
    <property type="match status" value="1"/>
</dbReference>
<keyword evidence="8" id="KW-1185">Reference proteome</keyword>
<dbReference type="Proteomes" id="UP000238325">
    <property type="component" value="Unassembled WGS sequence"/>
</dbReference>
<reference evidence="8 9" key="1">
    <citation type="submission" date="2017-09" db="EMBL/GenBank/DDBJ databases">
        <title>Genomic, metabolic, and phenotypic characteristics of bacterial isolates from the natural microbiome of the model nematode Caenorhabditis elegans.</title>
        <authorList>
            <person name="Zimmermann J."/>
            <person name="Obeng N."/>
            <person name="Yang W."/>
            <person name="Obeng O."/>
            <person name="Kissoyan K."/>
            <person name="Pees B."/>
            <person name="Dirksen P."/>
            <person name="Hoppner M."/>
            <person name="Franke A."/>
            <person name="Rosenstiel P."/>
            <person name="Leippe M."/>
            <person name="Dierking K."/>
            <person name="Kaleta C."/>
            <person name="Schulenburg H."/>
        </authorList>
    </citation>
    <scope>NUCLEOTIDE SEQUENCE [LARGE SCALE GENOMIC DNA]</scope>
    <source>
        <strain evidence="6 9">MYb25</strain>
        <strain evidence="7 8">MYb44</strain>
    </source>
</reference>
<comment type="caution">
    <text evidence="6">The sequence shown here is derived from an EMBL/GenBank/DDBJ whole genome shotgun (WGS) entry which is preliminary data.</text>
</comment>
<dbReference type="GO" id="GO:0046872">
    <property type="term" value="F:metal ion binding"/>
    <property type="evidence" value="ECO:0007669"/>
    <property type="project" value="UniProtKB-KW"/>
</dbReference>
<dbReference type="EMBL" id="PCPH01000003">
    <property type="protein sequence ID" value="PRB89517.1"/>
    <property type="molecule type" value="Genomic_DNA"/>
</dbReference>
<evidence type="ECO:0000256" key="2">
    <source>
        <dbReference type="ARBA" id="ARBA00022723"/>
    </source>
</evidence>
<evidence type="ECO:0000256" key="1">
    <source>
        <dbReference type="ARBA" id="ARBA00022617"/>
    </source>
</evidence>
<accession>A0A2S9CRZ2</accession>
<gene>
    <name evidence="6" type="ORF">CQ022_14245</name>
    <name evidence="7" type="ORF">CQ033_13140</name>
</gene>
<dbReference type="InterPro" id="IPR009056">
    <property type="entry name" value="Cyt_c-like_dom"/>
</dbReference>
<organism evidence="6 9">
    <name type="scientific">Chryseobacterium culicis</name>
    <dbReference type="NCBI Taxonomy" id="680127"/>
    <lineage>
        <taxon>Bacteria</taxon>
        <taxon>Pseudomonadati</taxon>
        <taxon>Bacteroidota</taxon>
        <taxon>Flavobacteriia</taxon>
        <taxon>Flavobacteriales</taxon>
        <taxon>Weeksellaceae</taxon>
        <taxon>Chryseobacterium group</taxon>
        <taxon>Chryseobacterium</taxon>
    </lineage>
</organism>
<dbReference type="GO" id="GO:0020037">
    <property type="term" value="F:heme binding"/>
    <property type="evidence" value="ECO:0007669"/>
    <property type="project" value="InterPro"/>
</dbReference>
<dbReference type="Gene3D" id="1.10.760.10">
    <property type="entry name" value="Cytochrome c-like domain"/>
    <property type="match status" value="1"/>
</dbReference>
<dbReference type="Proteomes" id="UP000238534">
    <property type="component" value="Unassembled WGS sequence"/>
</dbReference>
<evidence type="ECO:0000259" key="5">
    <source>
        <dbReference type="PROSITE" id="PS51007"/>
    </source>
</evidence>
<proteinExistence type="predicted"/>
<dbReference type="InterPro" id="IPR036909">
    <property type="entry name" value="Cyt_c-like_dom_sf"/>
</dbReference>
<dbReference type="InterPro" id="IPR025992">
    <property type="entry name" value="Haem-bd"/>
</dbReference>
<dbReference type="SMART" id="SM01235">
    <property type="entry name" value="Haem_bd"/>
    <property type="match status" value="1"/>
</dbReference>
<dbReference type="OrthoDB" id="196738at2"/>
<dbReference type="AlphaFoldDB" id="A0A2S9CRZ2"/>
<dbReference type="PROSITE" id="PS51007">
    <property type="entry name" value="CYTC"/>
    <property type="match status" value="1"/>
</dbReference>
<keyword evidence="2 4" id="KW-0479">Metal-binding</keyword>
<evidence type="ECO:0000256" key="3">
    <source>
        <dbReference type="ARBA" id="ARBA00023004"/>
    </source>
</evidence>
<keyword evidence="1 4" id="KW-0349">Heme</keyword>
<evidence type="ECO:0000313" key="9">
    <source>
        <dbReference type="Proteomes" id="UP000238534"/>
    </source>
</evidence>
<dbReference type="EMBL" id="PCPP01000002">
    <property type="protein sequence ID" value="PRB83275.1"/>
    <property type="molecule type" value="Genomic_DNA"/>
</dbReference>
<dbReference type="RefSeq" id="WP_105683023.1">
    <property type="nucleotide sequence ID" value="NZ_JBBGZD010000002.1"/>
</dbReference>
<evidence type="ECO:0000256" key="4">
    <source>
        <dbReference type="PROSITE-ProRule" id="PRU00433"/>
    </source>
</evidence>
<keyword evidence="3 4" id="KW-0408">Iron</keyword>
<dbReference type="SUPFAM" id="SSF46626">
    <property type="entry name" value="Cytochrome c"/>
    <property type="match status" value="1"/>
</dbReference>
<feature type="domain" description="Cytochrome c" evidence="5">
    <location>
        <begin position="43"/>
        <end position="149"/>
    </location>
</feature>
<evidence type="ECO:0000313" key="7">
    <source>
        <dbReference type="EMBL" id="PRB89517.1"/>
    </source>
</evidence>
<sequence length="153" mass="18291">MKQILKMILVFVLFVFIAIQFYQPALNVDKGEVAAKDFTRLYKMPSEVKTLFQNSCYDCHSNNTNYVWYDYVQPARTLVEDHIKNAKDDLNFSEWETYSNRKQERLLNSIKEQILNRQMPLSSYTLMHRNAKMSDDEIKIITEWLNEQSKVYE</sequence>
<protein>
    <submittedName>
        <fullName evidence="6">Cytochrome C</fullName>
    </submittedName>
</protein>